<keyword evidence="2" id="KW-1185">Reference proteome</keyword>
<evidence type="ECO:0000313" key="2">
    <source>
        <dbReference type="Proteomes" id="UP000830768"/>
    </source>
</evidence>
<dbReference type="EMBL" id="CP090041">
    <property type="protein sequence ID" value="UPL04373.1"/>
    <property type="molecule type" value="Genomic_DNA"/>
</dbReference>
<accession>A0ACD3ZT01</accession>
<reference evidence="1" key="1">
    <citation type="submission" date="2021-11" db="EMBL/GenBank/DDBJ databases">
        <title>Fusarium solani-melongenae Genome sequencing and assembly.</title>
        <authorList>
            <person name="Xie S."/>
            <person name="Huang L."/>
            <person name="Zhang X."/>
        </authorList>
    </citation>
    <scope>NUCLEOTIDE SEQUENCE</scope>
    <source>
        <strain evidence="1">CRI 24-3</strain>
    </source>
</reference>
<proteinExistence type="predicted"/>
<evidence type="ECO:0000313" key="1">
    <source>
        <dbReference type="EMBL" id="UPL04373.1"/>
    </source>
</evidence>
<name>A0ACD3ZT01_FUSSC</name>
<dbReference type="Proteomes" id="UP000830768">
    <property type="component" value="Chromosome 13"/>
</dbReference>
<protein>
    <submittedName>
        <fullName evidence="1">Uncharacterized protein</fullName>
    </submittedName>
</protein>
<gene>
    <name evidence="1" type="ORF">LCI18_015307</name>
</gene>
<organism evidence="1 2">
    <name type="scientific">Fusarium solani subsp. cucurbitae</name>
    <name type="common">Neocosmosporum cucurbitae</name>
    <dbReference type="NCBI Taxonomy" id="2747967"/>
    <lineage>
        <taxon>Eukaryota</taxon>
        <taxon>Fungi</taxon>
        <taxon>Dikarya</taxon>
        <taxon>Ascomycota</taxon>
        <taxon>Pezizomycotina</taxon>
        <taxon>Sordariomycetes</taxon>
        <taxon>Hypocreomycetidae</taxon>
        <taxon>Hypocreales</taxon>
        <taxon>Nectriaceae</taxon>
        <taxon>Fusarium</taxon>
        <taxon>Fusarium solani species complex</taxon>
    </lineage>
</organism>
<sequence length="529" mass="57896">MKNFEKCEPVSFTKGFLENETELGFEGKVCLAVVLSYAFLDFCGQPWFPRGWTKDGLYLMQHGRNLFLKPFLVRDMAARVGGSKSPATLAAVRATKLLHHGILLMEIFRQDALRATPKPDGKAASLRDKAQEWSKSIEWDLCERFGQAVEAYIKGELVDSSIFNPSSQSAADSSASCSSSAAEISDEEFAGLFCDRILGPLEADFSSQVSGALRWFQKFEADTIQKRLPKRVALKDNPIKFAVLDTGIDLANNWIPQRKGRIQCWPSKADCEDVDGHGTHVAHLLLRLAPHAHLRISKVSKTRLLKDANIRQIADVSNHLLLDGQGPSRRHNLSFGFPNYVTKLNPILTAIRTARASGVVIFAAAGNEGGNQGVFWPAALHDGADVIRINSSDGDGVPSGFNPNAEGGRRICTLGEGVPSCQPDPDNPHKIMYRSGTSFATPIAAAIAAIILGFIDKVDFSEFTNSKDLLPRLCTAFGMGKVLCETCASKRSGFSYITPWCFLEVEEKIRVPLILNILAGVPESPVLYN</sequence>